<evidence type="ECO:0000256" key="14">
    <source>
        <dbReference type="ARBA" id="ARBA00048524"/>
    </source>
</evidence>
<evidence type="ECO:0000256" key="10">
    <source>
        <dbReference type="ARBA" id="ARBA00022840"/>
    </source>
</evidence>
<evidence type="ECO:0000256" key="6">
    <source>
        <dbReference type="ARBA" id="ARBA00018134"/>
    </source>
</evidence>
<dbReference type="PANTHER" id="PTHR10534:SF2">
    <property type="entry name" value="PYRIDOXAL KINASE"/>
    <property type="match status" value="1"/>
</dbReference>
<comment type="pathway">
    <text evidence="2">Cofactor metabolism; pyridoxal 5'-phosphate salvage; pyridoxine 5'-phosphate from pyridoxine: step 1/1.</text>
</comment>
<proteinExistence type="inferred from homology"/>
<evidence type="ECO:0000256" key="7">
    <source>
        <dbReference type="ARBA" id="ARBA00022679"/>
    </source>
</evidence>
<reference evidence="16" key="1">
    <citation type="submission" date="2016-12" db="EMBL/GenBank/DDBJ databases">
        <title>An insight into the sialome and mialome of the sand fly, Nyssomyia neivai.</title>
        <authorList>
            <person name="Sebastian V."/>
            <person name="Goulart T.M."/>
            <person name="Oliveira W."/>
            <person name="Calvo E."/>
            <person name="Oliveira L.F."/>
            <person name="Pinto M.C."/>
            <person name="Rosselino A.M."/>
            <person name="Ribeiro J.M."/>
        </authorList>
    </citation>
    <scope>NUCLEOTIDE SEQUENCE</scope>
</reference>
<comment type="pathway">
    <text evidence="3">Cofactor metabolism; pyridoxal 5'-phosphate salvage; pyridoxal 5'-phosphate from pyridoxal: step 1/1.</text>
</comment>
<dbReference type="GO" id="GO:0005524">
    <property type="term" value="F:ATP binding"/>
    <property type="evidence" value="ECO:0007669"/>
    <property type="project" value="UniProtKB-KW"/>
</dbReference>
<comment type="pathway">
    <text evidence="1">Cofactor metabolism; pyridoxal 5'-phosphate salvage; pyridoxamine 5'-phosphate from pyridoxamine: step 1/1.</text>
</comment>
<dbReference type="InterPro" id="IPR029056">
    <property type="entry name" value="Ribokinase-like"/>
</dbReference>
<comment type="catalytic activity">
    <reaction evidence="12">
        <text>pyridoxamine + ATP = pyridoxamine 5'-phosphate + ADP + H(+)</text>
        <dbReference type="Rhea" id="RHEA:25104"/>
        <dbReference type="ChEBI" id="CHEBI:15378"/>
        <dbReference type="ChEBI" id="CHEBI:30616"/>
        <dbReference type="ChEBI" id="CHEBI:57761"/>
        <dbReference type="ChEBI" id="CHEBI:58451"/>
        <dbReference type="ChEBI" id="CHEBI:456216"/>
        <dbReference type="EC" id="2.7.1.35"/>
    </reaction>
    <physiologicalReaction direction="left-to-right" evidence="12">
        <dbReference type="Rhea" id="RHEA:25105"/>
    </physiologicalReaction>
</comment>
<evidence type="ECO:0000259" key="15">
    <source>
        <dbReference type="Pfam" id="PF08543"/>
    </source>
</evidence>
<dbReference type="GO" id="GO:0009443">
    <property type="term" value="P:pyridoxal 5'-phosphate salvage"/>
    <property type="evidence" value="ECO:0007669"/>
    <property type="project" value="InterPro"/>
</dbReference>
<comment type="catalytic activity">
    <reaction evidence="14">
        <text>pyridoxine + ATP = pyridoxine 5'-phosphate + ADP + H(+)</text>
        <dbReference type="Rhea" id="RHEA:25108"/>
        <dbReference type="ChEBI" id="CHEBI:15378"/>
        <dbReference type="ChEBI" id="CHEBI:16709"/>
        <dbReference type="ChEBI" id="CHEBI:30616"/>
        <dbReference type="ChEBI" id="CHEBI:58589"/>
        <dbReference type="ChEBI" id="CHEBI:456216"/>
        <dbReference type="EC" id="2.7.1.35"/>
    </reaction>
    <physiologicalReaction direction="left-to-right" evidence="14">
        <dbReference type="Rhea" id="RHEA:25109"/>
    </physiologicalReaction>
</comment>
<evidence type="ECO:0000256" key="12">
    <source>
        <dbReference type="ARBA" id="ARBA00047310"/>
    </source>
</evidence>
<dbReference type="NCBIfam" id="TIGR00687">
    <property type="entry name" value="pyridox_kin"/>
    <property type="match status" value="1"/>
</dbReference>
<evidence type="ECO:0000256" key="2">
    <source>
        <dbReference type="ARBA" id="ARBA00004835"/>
    </source>
</evidence>
<dbReference type="PANTHER" id="PTHR10534">
    <property type="entry name" value="PYRIDOXAL KINASE"/>
    <property type="match status" value="1"/>
</dbReference>
<organism evidence="16">
    <name type="scientific">Nyssomyia neivai</name>
    <dbReference type="NCBI Taxonomy" id="330878"/>
    <lineage>
        <taxon>Eukaryota</taxon>
        <taxon>Metazoa</taxon>
        <taxon>Ecdysozoa</taxon>
        <taxon>Arthropoda</taxon>
        <taxon>Hexapoda</taxon>
        <taxon>Insecta</taxon>
        <taxon>Pterygota</taxon>
        <taxon>Neoptera</taxon>
        <taxon>Endopterygota</taxon>
        <taxon>Diptera</taxon>
        <taxon>Nematocera</taxon>
        <taxon>Psychodoidea</taxon>
        <taxon>Psychodidae</taxon>
        <taxon>Nyssomyia</taxon>
    </lineage>
</organism>
<dbReference type="GO" id="GO:0008478">
    <property type="term" value="F:pyridoxal kinase activity"/>
    <property type="evidence" value="ECO:0007669"/>
    <property type="project" value="UniProtKB-EC"/>
</dbReference>
<evidence type="ECO:0000256" key="5">
    <source>
        <dbReference type="ARBA" id="ARBA00012104"/>
    </source>
</evidence>
<keyword evidence="10" id="KW-0067">ATP-binding</keyword>
<dbReference type="InterPro" id="IPR004625">
    <property type="entry name" value="PyrdxlKinase"/>
</dbReference>
<dbReference type="CDD" id="cd01173">
    <property type="entry name" value="pyridoxal_pyridoxamine_kinase"/>
    <property type="match status" value="1"/>
</dbReference>
<dbReference type="InterPro" id="IPR013749">
    <property type="entry name" value="PM/HMP-P_kinase-1"/>
</dbReference>
<evidence type="ECO:0000256" key="9">
    <source>
        <dbReference type="ARBA" id="ARBA00022777"/>
    </source>
</evidence>
<evidence type="ECO:0000256" key="13">
    <source>
        <dbReference type="ARBA" id="ARBA00047377"/>
    </source>
</evidence>
<keyword evidence="7" id="KW-0808">Transferase</keyword>
<dbReference type="Pfam" id="PF08543">
    <property type="entry name" value="Phos_pyr_kin"/>
    <property type="match status" value="1"/>
</dbReference>
<dbReference type="GO" id="GO:0005829">
    <property type="term" value="C:cytosol"/>
    <property type="evidence" value="ECO:0007669"/>
    <property type="project" value="TreeGrafter"/>
</dbReference>
<dbReference type="EMBL" id="GFDF01002181">
    <property type="protein sequence ID" value="JAV11903.1"/>
    <property type="molecule type" value="Transcribed_RNA"/>
</dbReference>
<protein>
    <recommendedName>
        <fullName evidence="6">Pyridoxal kinase</fullName>
        <ecNumber evidence="5">2.7.1.35</ecNumber>
    </recommendedName>
    <alternativeName>
        <fullName evidence="11">Pyridoxine kinase</fullName>
    </alternativeName>
</protein>
<evidence type="ECO:0000256" key="4">
    <source>
        <dbReference type="ARBA" id="ARBA00008805"/>
    </source>
</evidence>
<dbReference type="Gene3D" id="3.40.1190.20">
    <property type="match status" value="1"/>
</dbReference>
<keyword evidence="8" id="KW-0547">Nucleotide-binding</keyword>
<dbReference type="SUPFAM" id="SSF53613">
    <property type="entry name" value="Ribokinase-like"/>
    <property type="match status" value="1"/>
</dbReference>
<comment type="catalytic activity">
    <reaction evidence="13">
        <text>pyridoxal + ATP = pyridoxal 5'-phosphate + ADP + H(+)</text>
        <dbReference type="Rhea" id="RHEA:10224"/>
        <dbReference type="ChEBI" id="CHEBI:15378"/>
        <dbReference type="ChEBI" id="CHEBI:17310"/>
        <dbReference type="ChEBI" id="CHEBI:30616"/>
        <dbReference type="ChEBI" id="CHEBI:456216"/>
        <dbReference type="ChEBI" id="CHEBI:597326"/>
        <dbReference type="EC" id="2.7.1.35"/>
    </reaction>
    <physiologicalReaction direction="left-to-right" evidence="13">
        <dbReference type="Rhea" id="RHEA:10225"/>
    </physiologicalReaction>
</comment>
<feature type="domain" description="Pyridoxamine kinase/Phosphomethylpyrimidine kinase" evidence="15">
    <location>
        <begin position="36"/>
        <end position="263"/>
    </location>
</feature>
<evidence type="ECO:0000256" key="3">
    <source>
        <dbReference type="ARBA" id="ARBA00005210"/>
    </source>
</evidence>
<evidence type="ECO:0000256" key="8">
    <source>
        <dbReference type="ARBA" id="ARBA00022741"/>
    </source>
</evidence>
<name>A0A1L8DZL4_9DIPT</name>
<dbReference type="EC" id="2.7.1.35" evidence="5"/>
<dbReference type="AlphaFoldDB" id="A0A1L8DZL4"/>
<evidence type="ECO:0000313" key="16">
    <source>
        <dbReference type="EMBL" id="JAV11903.1"/>
    </source>
</evidence>
<dbReference type="UniPathway" id="UPA01068">
    <property type="reaction ID" value="UER00298"/>
</dbReference>
<evidence type="ECO:0000256" key="11">
    <source>
        <dbReference type="ARBA" id="ARBA00032808"/>
    </source>
</evidence>
<accession>A0A1L8DZL4</accession>
<keyword evidence="9 16" id="KW-0418">Kinase</keyword>
<evidence type="ECO:0000256" key="1">
    <source>
        <dbReference type="ARBA" id="ARBA00004750"/>
    </source>
</evidence>
<sequence length="305" mass="33516">MANNRVLSIQSHVVHGYVGNKCATFPLQVLGFDVDVINSVQLSNHTGYKHIRGQRMNDTELQEIFDGIVNNDLHGKYSHLLTGYIGTPEFLRKIVGVVKTLKEANNNLTFFCDPVMGDNGKFYVPEVFVEIYRDELIPLADVVSPNQFEAELLSGKKIHNEADAWAVLDWFHAQGVKTAVISSTTIGAPDNLTAFLSELPKGGGGTTKPKRSTLVMPKIGKVNFTGTGDLFAALFLAHTTMKPTASEALECTVASLQSVIRNTARHLPSKPNPEVNIPSVDRELRIIQSKKDIEEPNVTIKATIH</sequence>
<comment type="similarity">
    <text evidence="4">Belongs to the pyridoxine kinase family.</text>
</comment>